<comment type="caution">
    <text evidence="2">The sequence shown here is derived from an EMBL/GenBank/DDBJ whole genome shotgun (WGS) entry which is preliminary data.</text>
</comment>
<organism evidence="2 3">
    <name type="scientific">Tagetes erecta</name>
    <name type="common">African marigold</name>
    <dbReference type="NCBI Taxonomy" id="13708"/>
    <lineage>
        <taxon>Eukaryota</taxon>
        <taxon>Viridiplantae</taxon>
        <taxon>Streptophyta</taxon>
        <taxon>Embryophyta</taxon>
        <taxon>Tracheophyta</taxon>
        <taxon>Spermatophyta</taxon>
        <taxon>Magnoliopsida</taxon>
        <taxon>eudicotyledons</taxon>
        <taxon>Gunneridae</taxon>
        <taxon>Pentapetalae</taxon>
        <taxon>asterids</taxon>
        <taxon>campanulids</taxon>
        <taxon>Asterales</taxon>
        <taxon>Asteraceae</taxon>
        <taxon>Asteroideae</taxon>
        <taxon>Heliantheae alliance</taxon>
        <taxon>Tageteae</taxon>
        <taxon>Tagetes</taxon>
    </lineage>
</organism>
<gene>
    <name evidence="2" type="ORF">QVD17_05382</name>
</gene>
<dbReference type="EMBL" id="JAUHHV010000001">
    <property type="protein sequence ID" value="KAK1439562.1"/>
    <property type="molecule type" value="Genomic_DNA"/>
</dbReference>
<dbReference type="Proteomes" id="UP001229421">
    <property type="component" value="Unassembled WGS sequence"/>
</dbReference>
<accession>A0AAD8PBG9</accession>
<sequence length="69" mass="7860">MTVGWLFLSKIQAVDWVLIYLNSDSWKRIDGMVCVTHPVKGCSEGIAACKVEVKLTSQFYLCLDMIYEL</sequence>
<dbReference type="AlphaFoldDB" id="A0AAD8PBG9"/>
<evidence type="ECO:0000313" key="3">
    <source>
        <dbReference type="Proteomes" id="UP001229421"/>
    </source>
</evidence>
<feature type="signal peptide" evidence="1">
    <location>
        <begin position="1"/>
        <end position="16"/>
    </location>
</feature>
<evidence type="ECO:0008006" key="4">
    <source>
        <dbReference type="Google" id="ProtNLM"/>
    </source>
</evidence>
<evidence type="ECO:0000256" key="1">
    <source>
        <dbReference type="SAM" id="SignalP"/>
    </source>
</evidence>
<name>A0AAD8PBG9_TARER</name>
<protein>
    <recommendedName>
        <fullName evidence="4">F-box protein</fullName>
    </recommendedName>
</protein>
<keyword evidence="3" id="KW-1185">Reference proteome</keyword>
<keyword evidence="1" id="KW-0732">Signal</keyword>
<proteinExistence type="predicted"/>
<reference evidence="2" key="1">
    <citation type="journal article" date="2023" name="bioRxiv">
        <title>Improved chromosome-level genome assembly for marigold (Tagetes erecta).</title>
        <authorList>
            <person name="Jiang F."/>
            <person name="Yuan L."/>
            <person name="Wang S."/>
            <person name="Wang H."/>
            <person name="Xu D."/>
            <person name="Wang A."/>
            <person name="Fan W."/>
        </authorList>
    </citation>
    <scope>NUCLEOTIDE SEQUENCE</scope>
    <source>
        <strain evidence="2">WSJ</strain>
        <tissue evidence="2">Leaf</tissue>
    </source>
</reference>
<feature type="chain" id="PRO_5042166982" description="F-box protein" evidence="1">
    <location>
        <begin position="17"/>
        <end position="69"/>
    </location>
</feature>
<evidence type="ECO:0000313" key="2">
    <source>
        <dbReference type="EMBL" id="KAK1439562.1"/>
    </source>
</evidence>